<dbReference type="Proteomes" id="UP001499988">
    <property type="component" value="Unassembled WGS sequence"/>
</dbReference>
<organism evidence="1 2">
    <name type="scientific">Ferrimonas pelagia</name>
    <dbReference type="NCBI Taxonomy" id="1177826"/>
    <lineage>
        <taxon>Bacteria</taxon>
        <taxon>Pseudomonadati</taxon>
        <taxon>Pseudomonadota</taxon>
        <taxon>Gammaproteobacteria</taxon>
        <taxon>Alteromonadales</taxon>
        <taxon>Ferrimonadaceae</taxon>
        <taxon>Ferrimonas</taxon>
    </lineage>
</organism>
<evidence type="ECO:0000313" key="1">
    <source>
        <dbReference type="EMBL" id="GAA4875599.1"/>
    </source>
</evidence>
<protein>
    <submittedName>
        <fullName evidence="1">IS66 family insertion sequence element accessory protein TnpB</fullName>
    </submittedName>
</protein>
<dbReference type="InterPro" id="IPR008878">
    <property type="entry name" value="Transposase_IS66_Orf2"/>
</dbReference>
<dbReference type="PANTHER" id="PTHR36455:SF1">
    <property type="entry name" value="BLR8292 PROTEIN"/>
    <property type="match status" value="1"/>
</dbReference>
<reference evidence="2" key="1">
    <citation type="journal article" date="2019" name="Int. J. Syst. Evol. Microbiol.">
        <title>The Global Catalogue of Microorganisms (GCM) 10K type strain sequencing project: providing services to taxonomists for standard genome sequencing and annotation.</title>
        <authorList>
            <consortium name="The Broad Institute Genomics Platform"/>
            <consortium name="The Broad Institute Genome Sequencing Center for Infectious Disease"/>
            <person name="Wu L."/>
            <person name="Ma J."/>
        </authorList>
    </citation>
    <scope>NUCLEOTIDE SEQUENCE [LARGE SCALE GENOMIC DNA]</scope>
    <source>
        <strain evidence="2">JCM 18401</strain>
    </source>
</reference>
<dbReference type="EMBL" id="BAABJZ010000006">
    <property type="protein sequence ID" value="GAA4875599.1"/>
    <property type="molecule type" value="Genomic_DNA"/>
</dbReference>
<name>A0ABP9EDB1_9GAMM</name>
<gene>
    <name evidence="1" type="primary">tnpB</name>
    <name evidence="1" type="ORF">GCM10023333_06110</name>
</gene>
<dbReference type="PANTHER" id="PTHR36455">
    <property type="match status" value="1"/>
</dbReference>
<proteinExistence type="predicted"/>
<keyword evidence="2" id="KW-1185">Reference proteome</keyword>
<dbReference type="NCBIfam" id="NF033819">
    <property type="entry name" value="IS66_TnpB"/>
    <property type="match status" value="1"/>
</dbReference>
<dbReference type="Pfam" id="PF05717">
    <property type="entry name" value="TnpB_IS66"/>
    <property type="match status" value="1"/>
</dbReference>
<comment type="caution">
    <text evidence="1">The sequence shown here is derived from an EMBL/GenBank/DDBJ whole genome shotgun (WGS) entry which is preliminary data.</text>
</comment>
<accession>A0ABP9EDB1</accession>
<evidence type="ECO:0000313" key="2">
    <source>
        <dbReference type="Proteomes" id="UP001499988"/>
    </source>
</evidence>
<dbReference type="RefSeq" id="WP_345333283.1">
    <property type="nucleotide sequence ID" value="NZ_BAABJZ010000006.1"/>
</dbReference>
<sequence>MFPVSSQLTVTLVCGVTDMRKAIDGLSNIVAYELTQEPCSEQLFVFCGRHRDKLKILQWANNGFWLHYKRLEKGKFKWPGIEDEQLSLTISTRQLNWLLEGLPLQNDGAHPKLHYRYHDC</sequence>